<protein>
    <recommendedName>
        <fullName evidence="2">CS domain-containing protein</fullName>
    </recommendedName>
</protein>
<dbReference type="OrthoDB" id="9825556at2"/>
<organism evidence="3 4">
    <name type="scientific">Paenibacillus agilis</name>
    <dbReference type="NCBI Taxonomy" id="3020863"/>
    <lineage>
        <taxon>Bacteria</taxon>
        <taxon>Bacillati</taxon>
        <taxon>Bacillota</taxon>
        <taxon>Bacilli</taxon>
        <taxon>Bacillales</taxon>
        <taxon>Paenibacillaceae</taxon>
        <taxon>Paenibacillus</taxon>
    </lineage>
</organism>
<evidence type="ECO:0000313" key="3">
    <source>
        <dbReference type="EMBL" id="TVX92022.1"/>
    </source>
</evidence>
<comment type="caution">
    <text evidence="3">The sequence shown here is derived from an EMBL/GenBank/DDBJ whole genome shotgun (WGS) entry which is preliminary data.</text>
</comment>
<evidence type="ECO:0000313" key="4">
    <source>
        <dbReference type="Proteomes" id="UP000318102"/>
    </source>
</evidence>
<dbReference type="Proteomes" id="UP000318102">
    <property type="component" value="Unassembled WGS sequence"/>
</dbReference>
<keyword evidence="4" id="KW-1185">Reference proteome</keyword>
<dbReference type="InterPro" id="IPR007052">
    <property type="entry name" value="CS_dom"/>
</dbReference>
<evidence type="ECO:0000256" key="1">
    <source>
        <dbReference type="SAM" id="MobiDB-lite"/>
    </source>
</evidence>
<evidence type="ECO:0000259" key="2">
    <source>
        <dbReference type="Pfam" id="PF04969"/>
    </source>
</evidence>
<dbReference type="CDD" id="cd06463">
    <property type="entry name" value="p23_like"/>
    <property type="match status" value="1"/>
</dbReference>
<dbReference type="SUPFAM" id="SSF49764">
    <property type="entry name" value="HSP20-like chaperones"/>
    <property type="match status" value="1"/>
</dbReference>
<reference evidence="3 4" key="1">
    <citation type="submission" date="2019-07" db="EMBL/GenBank/DDBJ databases">
        <authorList>
            <person name="Kim J."/>
        </authorList>
    </citation>
    <scope>NUCLEOTIDE SEQUENCE [LARGE SCALE GENOMIC DNA]</scope>
    <source>
        <strain evidence="3 4">N4</strain>
    </source>
</reference>
<dbReference type="RefSeq" id="WP_144987082.1">
    <property type="nucleotide sequence ID" value="NZ_VNJK01000001.1"/>
</dbReference>
<name>A0A559IWL3_9BACL</name>
<dbReference type="AlphaFoldDB" id="A0A559IWL3"/>
<dbReference type="Gene3D" id="2.60.40.790">
    <property type="match status" value="1"/>
</dbReference>
<gene>
    <name evidence="3" type="ORF">FPZ44_02490</name>
</gene>
<feature type="compositionally biased region" description="Low complexity" evidence="1">
    <location>
        <begin position="56"/>
        <end position="71"/>
    </location>
</feature>
<feature type="region of interest" description="Disordered" evidence="1">
    <location>
        <begin position="54"/>
        <end position="82"/>
    </location>
</feature>
<feature type="domain" description="CS" evidence="2">
    <location>
        <begin position="79"/>
        <end position="148"/>
    </location>
</feature>
<proteinExistence type="predicted"/>
<dbReference type="EMBL" id="VNJK01000001">
    <property type="protein sequence ID" value="TVX92022.1"/>
    <property type="molecule type" value="Genomic_DNA"/>
</dbReference>
<dbReference type="InterPro" id="IPR008978">
    <property type="entry name" value="HSP20-like_chaperone"/>
</dbReference>
<sequence>MANMSSFFPWQKFQEQFGITMPINPSQLLTQNAIQKYIEEEIKRSFSKAFDQVEYTSDTTDSPPSTSPAASGKPGWSSRETDHEITIEVKMSKKTKPQDVRLQMNPTQLLIQNTNTSRKQLIPLSAPVFPKSTRATIQDNKLRVVMRKQAAGNMQNIDIQIID</sequence>
<dbReference type="Pfam" id="PF04969">
    <property type="entry name" value="CS"/>
    <property type="match status" value="1"/>
</dbReference>
<accession>A0A559IWL3</accession>